<feature type="chain" id="PRO_5030924591" description="Secreted protein" evidence="1">
    <location>
        <begin position="18"/>
        <end position="176"/>
    </location>
</feature>
<protein>
    <recommendedName>
        <fullName evidence="3">Secreted protein</fullName>
    </recommendedName>
</protein>
<dbReference type="EMBL" id="HBHP01012335">
    <property type="protein sequence ID" value="CAD9759454.1"/>
    <property type="molecule type" value="Transcribed_RNA"/>
</dbReference>
<accession>A0A7S2TPL5</accession>
<sequence>MAKTCCVWLLTVGGTLAWGVDAETQLNVQGQALEKCDRSHVDDPRYPTTGYMRPVEELANRCTAVSHDAGSHYVCVNLPSASATNGETYSPFWTKTGQARSALEATTWPKPGPWCICMWAFARMHTQHPEFINDLDCKATNGWTLDRYDTSVASQRNALRAICDKCGVTSGKCASF</sequence>
<organism evidence="2">
    <name type="scientific">Lotharella oceanica</name>
    <dbReference type="NCBI Taxonomy" id="641309"/>
    <lineage>
        <taxon>Eukaryota</taxon>
        <taxon>Sar</taxon>
        <taxon>Rhizaria</taxon>
        <taxon>Cercozoa</taxon>
        <taxon>Chlorarachniophyceae</taxon>
        <taxon>Lotharella</taxon>
    </lineage>
</organism>
<feature type="signal peptide" evidence="1">
    <location>
        <begin position="1"/>
        <end position="17"/>
    </location>
</feature>
<evidence type="ECO:0000313" key="2">
    <source>
        <dbReference type="EMBL" id="CAD9759454.1"/>
    </source>
</evidence>
<evidence type="ECO:0000256" key="1">
    <source>
        <dbReference type="SAM" id="SignalP"/>
    </source>
</evidence>
<reference evidence="2" key="1">
    <citation type="submission" date="2021-01" db="EMBL/GenBank/DDBJ databases">
        <authorList>
            <person name="Corre E."/>
            <person name="Pelletier E."/>
            <person name="Niang G."/>
            <person name="Scheremetjew M."/>
            <person name="Finn R."/>
            <person name="Kale V."/>
            <person name="Holt S."/>
            <person name="Cochrane G."/>
            <person name="Meng A."/>
            <person name="Brown T."/>
            <person name="Cohen L."/>
        </authorList>
    </citation>
    <scope>NUCLEOTIDE SEQUENCE</scope>
    <source>
        <strain evidence="2">CCMP622</strain>
    </source>
</reference>
<proteinExistence type="predicted"/>
<evidence type="ECO:0008006" key="3">
    <source>
        <dbReference type="Google" id="ProtNLM"/>
    </source>
</evidence>
<keyword evidence="1" id="KW-0732">Signal</keyword>
<dbReference type="Gene3D" id="3.30.56.110">
    <property type="entry name" value="Protein of unknown function DUF2237"/>
    <property type="match status" value="1"/>
</dbReference>
<gene>
    <name evidence="2" type="ORF">LSP00402_LOCUS7674</name>
</gene>
<dbReference type="AlphaFoldDB" id="A0A7S2TPL5"/>
<name>A0A7S2TPL5_9EUKA</name>